<feature type="transmembrane region" description="Helical" evidence="8">
    <location>
        <begin position="69"/>
        <end position="99"/>
    </location>
</feature>
<organism evidence="9 10">
    <name type="scientific">Mycolicibacterium boenickei</name>
    <dbReference type="NCBI Taxonomy" id="146017"/>
    <lineage>
        <taxon>Bacteria</taxon>
        <taxon>Bacillati</taxon>
        <taxon>Actinomycetota</taxon>
        <taxon>Actinomycetes</taxon>
        <taxon>Mycobacteriales</taxon>
        <taxon>Mycobacteriaceae</taxon>
        <taxon>Mycolicibacterium</taxon>
    </lineage>
</organism>
<reference evidence="9 10" key="1">
    <citation type="journal article" date="2019" name="Emerg. Microbes Infect.">
        <title>Comprehensive subspecies identification of 175 nontuberculous mycobacteria species based on 7547 genomic profiles.</title>
        <authorList>
            <person name="Matsumoto Y."/>
            <person name="Kinjo T."/>
            <person name="Motooka D."/>
            <person name="Nabeya D."/>
            <person name="Jung N."/>
            <person name="Uechi K."/>
            <person name="Horii T."/>
            <person name="Iida T."/>
            <person name="Fujita J."/>
            <person name="Nakamura S."/>
        </authorList>
    </citation>
    <scope>NUCLEOTIDE SEQUENCE [LARGE SCALE GENOMIC DNA]</scope>
    <source>
        <strain evidence="9 10">JCM 15653</strain>
    </source>
</reference>
<protein>
    <submittedName>
        <fullName evidence="9">Transporter</fullName>
    </submittedName>
</protein>
<name>A0ABN5Z2L6_9MYCO</name>
<dbReference type="NCBIfam" id="TIGR01528">
    <property type="entry name" value="NMN_trans_PnuC"/>
    <property type="match status" value="1"/>
</dbReference>
<feature type="transmembrane region" description="Helical" evidence="8">
    <location>
        <begin position="193"/>
        <end position="212"/>
    </location>
</feature>
<keyword evidence="7 8" id="KW-0472">Membrane</keyword>
<keyword evidence="5 8" id="KW-0812">Transmembrane</keyword>
<accession>A0ABN5Z2L6</accession>
<evidence type="ECO:0000313" key="9">
    <source>
        <dbReference type="EMBL" id="BBX88390.1"/>
    </source>
</evidence>
<dbReference type="Proteomes" id="UP000466683">
    <property type="component" value="Chromosome"/>
</dbReference>
<dbReference type="PANTHER" id="PTHR36122:SF2">
    <property type="entry name" value="NICOTINAMIDE RIBOSIDE TRANSPORTER PNUC"/>
    <property type="match status" value="1"/>
</dbReference>
<keyword evidence="4" id="KW-1003">Cell membrane</keyword>
<evidence type="ECO:0000313" key="10">
    <source>
        <dbReference type="Proteomes" id="UP000466683"/>
    </source>
</evidence>
<evidence type="ECO:0000256" key="8">
    <source>
        <dbReference type="SAM" id="Phobius"/>
    </source>
</evidence>
<evidence type="ECO:0000256" key="2">
    <source>
        <dbReference type="ARBA" id="ARBA00006669"/>
    </source>
</evidence>
<dbReference type="Pfam" id="PF04973">
    <property type="entry name" value="NMN_transporter"/>
    <property type="match status" value="1"/>
</dbReference>
<evidence type="ECO:0000256" key="3">
    <source>
        <dbReference type="ARBA" id="ARBA00022448"/>
    </source>
</evidence>
<evidence type="ECO:0000256" key="5">
    <source>
        <dbReference type="ARBA" id="ARBA00022692"/>
    </source>
</evidence>
<evidence type="ECO:0000256" key="1">
    <source>
        <dbReference type="ARBA" id="ARBA00004651"/>
    </source>
</evidence>
<sequence length="230" mass="25051">MSGNVANRLWQVIDWLARLAEPLNGALFTIGTDTVSSAEFLGFVTGGLCVALTVRRNILNFPVGIANNAFFLVLFTSASLWAASGLQVLYLALGFAGWWQWLKGRADTGTTVVRRSGRTELAWCAVFLVLGTLVLYVILTAAHDAAPFLDAVTTCLSLIAQWLLNTRRIETWHFWIAADCIFIPLYLSQGLVLTAAVYLLFLGLCVAGLRAWTRELTPADTALPADSAAR</sequence>
<keyword evidence="6 8" id="KW-1133">Transmembrane helix</keyword>
<dbReference type="EMBL" id="AP022579">
    <property type="protein sequence ID" value="BBX88390.1"/>
    <property type="molecule type" value="Genomic_DNA"/>
</dbReference>
<gene>
    <name evidence="9" type="ORF">MBOE_00390</name>
</gene>
<evidence type="ECO:0000256" key="7">
    <source>
        <dbReference type="ARBA" id="ARBA00023136"/>
    </source>
</evidence>
<keyword evidence="3" id="KW-0813">Transport</keyword>
<dbReference type="InterPro" id="IPR006419">
    <property type="entry name" value="NMN_transpt_PnuC"/>
</dbReference>
<comment type="similarity">
    <text evidence="2">Belongs to the nicotinamide ribonucleoside (NR) uptake permease (TC 4.B.1) family.</text>
</comment>
<keyword evidence="10" id="KW-1185">Reference proteome</keyword>
<feature type="transmembrane region" description="Helical" evidence="8">
    <location>
        <begin position="120"/>
        <end position="139"/>
    </location>
</feature>
<dbReference type="PANTHER" id="PTHR36122">
    <property type="entry name" value="NICOTINAMIDE RIBOSIDE TRANSPORTER PNUC"/>
    <property type="match status" value="1"/>
</dbReference>
<evidence type="ECO:0000256" key="4">
    <source>
        <dbReference type="ARBA" id="ARBA00022475"/>
    </source>
</evidence>
<evidence type="ECO:0000256" key="6">
    <source>
        <dbReference type="ARBA" id="ARBA00022989"/>
    </source>
</evidence>
<dbReference type="RefSeq" id="WP_197908780.1">
    <property type="nucleotide sequence ID" value="NZ_AP022579.1"/>
</dbReference>
<comment type="subcellular location">
    <subcellularLocation>
        <location evidence="1">Cell membrane</location>
        <topology evidence="1">Multi-pass membrane protein</topology>
    </subcellularLocation>
</comment>
<proteinExistence type="inferred from homology"/>